<protein>
    <submittedName>
        <fullName evidence="2">4939_t:CDS:1</fullName>
    </submittedName>
</protein>
<dbReference type="InterPro" id="IPR032675">
    <property type="entry name" value="LRR_dom_sf"/>
</dbReference>
<feature type="compositionally biased region" description="Basic residues" evidence="1">
    <location>
        <begin position="1"/>
        <end position="12"/>
    </location>
</feature>
<feature type="region of interest" description="Disordered" evidence="1">
    <location>
        <begin position="1"/>
        <end position="31"/>
    </location>
</feature>
<dbReference type="SUPFAM" id="SSF52047">
    <property type="entry name" value="RNI-like"/>
    <property type="match status" value="1"/>
</dbReference>
<gene>
    <name evidence="2" type="ORF">POCULU_LOCUS554</name>
</gene>
<sequence length="403" mass="45607">MVKHRQKLKQKLRVTSTSTTTATWRQTQKSTNQEEFTPLVITLLEKLRNESRPQASSQTDLSLLPSPAYNYFLREESEQARQAQRRIDDISGRVSGPAPPLSWQNVWKHGEGKNEHGLYKRALDVNTEEFHGLPSLQDISAKCLAVNLQYFIGKSYFAQMPTHLKQSILYYASTYNPLNDELFSLFANDKGYEELVLANSKVSFETLKRAFWRTDKKHRKDSLSSVAYPEDELKENGKENAAVISESINNIIEDCAVAPVGIQGTGLPTATVKKNEKKTVYSCTLTNLRRLNLAFNKQIPAMSIATLLSSTVPLLTHLSIAGCFDQGSGPHALGILSRGLINLVFLDLSHCEWVNDLVLMKYVNWQRDLKYLRALIIVGCKIKDVQDAYSKVREDRVWIDIVV</sequence>
<dbReference type="Gene3D" id="3.80.10.10">
    <property type="entry name" value="Ribonuclease Inhibitor"/>
    <property type="match status" value="1"/>
</dbReference>
<keyword evidence="3" id="KW-1185">Reference proteome</keyword>
<evidence type="ECO:0000313" key="3">
    <source>
        <dbReference type="Proteomes" id="UP000789572"/>
    </source>
</evidence>
<feature type="compositionally biased region" description="Low complexity" evidence="1">
    <location>
        <begin position="15"/>
        <end position="31"/>
    </location>
</feature>
<organism evidence="2 3">
    <name type="scientific">Paraglomus occultum</name>
    <dbReference type="NCBI Taxonomy" id="144539"/>
    <lineage>
        <taxon>Eukaryota</taxon>
        <taxon>Fungi</taxon>
        <taxon>Fungi incertae sedis</taxon>
        <taxon>Mucoromycota</taxon>
        <taxon>Glomeromycotina</taxon>
        <taxon>Glomeromycetes</taxon>
        <taxon>Paraglomerales</taxon>
        <taxon>Paraglomeraceae</taxon>
        <taxon>Paraglomus</taxon>
    </lineage>
</organism>
<evidence type="ECO:0000313" key="2">
    <source>
        <dbReference type="EMBL" id="CAG8460916.1"/>
    </source>
</evidence>
<dbReference type="AlphaFoldDB" id="A0A9N8VMZ2"/>
<proteinExistence type="predicted"/>
<accession>A0A9N8VMZ2</accession>
<name>A0A9N8VMZ2_9GLOM</name>
<reference evidence="2" key="1">
    <citation type="submission" date="2021-06" db="EMBL/GenBank/DDBJ databases">
        <authorList>
            <person name="Kallberg Y."/>
            <person name="Tangrot J."/>
            <person name="Rosling A."/>
        </authorList>
    </citation>
    <scope>NUCLEOTIDE SEQUENCE</scope>
    <source>
        <strain evidence="2">IA702</strain>
    </source>
</reference>
<dbReference type="OrthoDB" id="341898at2759"/>
<dbReference type="Proteomes" id="UP000789572">
    <property type="component" value="Unassembled WGS sequence"/>
</dbReference>
<dbReference type="EMBL" id="CAJVPJ010000029">
    <property type="protein sequence ID" value="CAG8460916.1"/>
    <property type="molecule type" value="Genomic_DNA"/>
</dbReference>
<evidence type="ECO:0000256" key="1">
    <source>
        <dbReference type="SAM" id="MobiDB-lite"/>
    </source>
</evidence>
<comment type="caution">
    <text evidence="2">The sequence shown here is derived from an EMBL/GenBank/DDBJ whole genome shotgun (WGS) entry which is preliminary data.</text>
</comment>